<dbReference type="AlphaFoldDB" id="A0A1F7GAM4"/>
<dbReference type="Proteomes" id="UP000178372">
    <property type="component" value="Unassembled WGS sequence"/>
</dbReference>
<accession>A0A1F7GAM4</accession>
<proteinExistence type="predicted"/>
<sequence>MIALKNSQGEQNTFYYNDRESTILQGPIESLKSGDKITIFETIDLQKPQEENIVALSITKQ</sequence>
<gene>
    <name evidence="1" type="ORF">A2690_00590</name>
</gene>
<reference evidence="1 2" key="1">
    <citation type="journal article" date="2016" name="Nat. Commun.">
        <title>Thousands of microbial genomes shed light on interconnected biogeochemical processes in an aquifer system.</title>
        <authorList>
            <person name="Anantharaman K."/>
            <person name="Brown C.T."/>
            <person name="Hug L.A."/>
            <person name="Sharon I."/>
            <person name="Castelle C.J."/>
            <person name="Probst A.J."/>
            <person name="Thomas B.C."/>
            <person name="Singh A."/>
            <person name="Wilkins M.J."/>
            <person name="Karaoz U."/>
            <person name="Brodie E.L."/>
            <person name="Williams K.H."/>
            <person name="Hubbard S.S."/>
            <person name="Banfield J.F."/>
        </authorList>
    </citation>
    <scope>NUCLEOTIDE SEQUENCE [LARGE SCALE GENOMIC DNA]</scope>
</reference>
<protein>
    <submittedName>
        <fullName evidence="1">Uncharacterized protein</fullName>
    </submittedName>
</protein>
<comment type="caution">
    <text evidence="1">The sequence shown here is derived from an EMBL/GenBank/DDBJ whole genome shotgun (WGS) entry which is preliminary data.</text>
</comment>
<evidence type="ECO:0000313" key="1">
    <source>
        <dbReference type="EMBL" id="OGK15938.1"/>
    </source>
</evidence>
<evidence type="ECO:0000313" key="2">
    <source>
        <dbReference type="Proteomes" id="UP000178372"/>
    </source>
</evidence>
<organism evidence="1 2">
    <name type="scientific">Candidatus Roizmanbacteria bacterium RIFCSPHIGHO2_01_FULL_39_12b</name>
    <dbReference type="NCBI Taxonomy" id="1802030"/>
    <lineage>
        <taxon>Bacteria</taxon>
        <taxon>Candidatus Roizmaniibacteriota</taxon>
    </lineage>
</organism>
<name>A0A1F7GAM4_9BACT</name>
<dbReference type="EMBL" id="MFZF01000022">
    <property type="protein sequence ID" value="OGK15938.1"/>
    <property type="molecule type" value="Genomic_DNA"/>
</dbReference>